<dbReference type="AlphaFoldDB" id="A0A4U6T7N2"/>
<proteinExistence type="predicted"/>
<accession>A0A4U6T7N2</accession>
<evidence type="ECO:0000313" key="1">
    <source>
        <dbReference type="EMBL" id="TKV96162.1"/>
    </source>
</evidence>
<dbReference type="Proteomes" id="UP000298652">
    <property type="component" value="Chromosome 9"/>
</dbReference>
<protein>
    <submittedName>
        <fullName evidence="1">Uncharacterized protein</fullName>
    </submittedName>
</protein>
<name>A0A4U6T7N2_SETVI</name>
<keyword evidence="2" id="KW-1185">Reference proteome</keyword>
<sequence>MIGRVMQLWVYCTHGPKVWMCQVLTHTRLLSMHTC</sequence>
<dbReference type="EMBL" id="CM016560">
    <property type="protein sequence ID" value="TKV96162.1"/>
    <property type="molecule type" value="Genomic_DNA"/>
</dbReference>
<dbReference type="Gramene" id="TKV96162">
    <property type="protein sequence ID" value="TKV96162"/>
    <property type="gene ID" value="SEVIR_9G411150v2"/>
</dbReference>
<gene>
    <name evidence="1" type="ORF">SEVIR_9G411150v2</name>
</gene>
<organism evidence="1 2">
    <name type="scientific">Setaria viridis</name>
    <name type="common">Green bristlegrass</name>
    <name type="synonym">Setaria italica subsp. viridis</name>
    <dbReference type="NCBI Taxonomy" id="4556"/>
    <lineage>
        <taxon>Eukaryota</taxon>
        <taxon>Viridiplantae</taxon>
        <taxon>Streptophyta</taxon>
        <taxon>Embryophyta</taxon>
        <taxon>Tracheophyta</taxon>
        <taxon>Spermatophyta</taxon>
        <taxon>Magnoliopsida</taxon>
        <taxon>Liliopsida</taxon>
        <taxon>Poales</taxon>
        <taxon>Poaceae</taxon>
        <taxon>PACMAD clade</taxon>
        <taxon>Panicoideae</taxon>
        <taxon>Panicodae</taxon>
        <taxon>Paniceae</taxon>
        <taxon>Cenchrinae</taxon>
        <taxon>Setaria</taxon>
    </lineage>
</organism>
<reference evidence="1" key="1">
    <citation type="submission" date="2019-03" db="EMBL/GenBank/DDBJ databases">
        <title>WGS assembly of Setaria viridis.</title>
        <authorList>
            <person name="Huang P."/>
            <person name="Jenkins J."/>
            <person name="Grimwood J."/>
            <person name="Barry K."/>
            <person name="Healey A."/>
            <person name="Mamidi S."/>
            <person name="Sreedasyam A."/>
            <person name="Shu S."/>
            <person name="Feldman M."/>
            <person name="Wu J."/>
            <person name="Yu Y."/>
            <person name="Chen C."/>
            <person name="Johnson J."/>
            <person name="Rokhsar D."/>
            <person name="Baxter I."/>
            <person name="Schmutz J."/>
            <person name="Brutnell T."/>
            <person name="Kellogg E."/>
        </authorList>
    </citation>
    <scope>NUCLEOTIDE SEQUENCE [LARGE SCALE GENOMIC DNA]</scope>
</reference>
<evidence type="ECO:0000313" key="2">
    <source>
        <dbReference type="Proteomes" id="UP000298652"/>
    </source>
</evidence>